<feature type="binding site" evidence="1">
    <location>
        <position position="339"/>
    </location>
    <ligand>
        <name>Zn(2+)</name>
        <dbReference type="ChEBI" id="CHEBI:29105"/>
    </ligand>
</feature>
<keyword evidence="1" id="KW-0862">Zinc</keyword>
<sequence length="432" mass="49276">MTGKQIFWNKSIETDISEIVQEILHYVDSQRDNGTLNPNYYDSILLFIADILPYVKEKERWTDLGYLICQNIKESIENYGYQHRTAMFGGLGSQCFAVNAFCQESNLLQKFAKSMNQLLFLAIDKKLLQLKKAPVCDSNHDMISGISGAVYYLLDCDYTKEEKHILKACIEYLVALTRDTKFEGKSIIKFHVLQPNQNPNFNQEKFKRGNINFGLAHGMLGPLIALAKAHAKGFNIEGLKDGIEKVYHLYEVFQVVNEEKIPCWPGPMTVEEYWNGTCKPENLHISSSWCYGNAGVMRGLQKVAGYMGWKEKEQAHVETMIRFFSQNIKTYDLYSPSLCHGFSSLVAIQMCAYSSYRNPKLLTNLERHIQKMIAGYRKNNENELNLTDIRNKSILIEGHLNDLSILTGSVGIAITLLSLKRTTKTGKLLMID</sequence>
<dbReference type="AlphaFoldDB" id="A0A3E2B459"/>
<proteinExistence type="predicted"/>
<dbReference type="EMBL" id="QQRQ01000007">
    <property type="protein sequence ID" value="RFT06771.1"/>
    <property type="molecule type" value="Genomic_DNA"/>
</dbReference>
<reference evidence="2 3" key="1">
    <citation type="submission" date="2018-07" db="EMBL/GenBank/DDBJ databases">
        <title>GABA Modulating Bacteria of the Human Gut Microbiota.</title>
        <authorList>
            <person name="Strandwitz P."/>
            <person name="Kim K.H."/>
            <person name="Terekhova D."/>
            <person name="Liu J.K."/>
            <person name="Sharma A."/>
            <person name="Levering J."/>
            <person name="Mcdonald D."/>
            <person name="Dietrich D."/>
            <person name="Ramadhar T.R."/>
            <person name="Lekbua A."/>
            <person name="Mroue N."/>
            <person name="Liston C."/>
            <person name="Stewart E.J."/>
            <person name="Dubin M.J."/>
            <person name="Zengler K."/>
            <person name="Knight R."/>
            <person name="Gilbert J.A."/>
            <person name="Clardy J."/>
            <person name="Lewis K."/>
        </authorList>
    </citation>
    <scope>NUCLEOTIDE SEQUENCE [LARGE SCALE GENOMIC DNA]</scope>
    <source>
        <strain evidence="2 3">KLE1738</strain>
    </source>
</reference>
<dbReference type="RefSeq" id="WP_117142141.1">
    <property type="nucleotide sequence ID" value="NZ_CAKXKJ010000002.1"/>
</dbReference>
<evidence type="ECO:0000256" key="1">
    <source>
        <dbReference type="PIRSR" id="PIRSR607822-1"/>
    </source>
</evidence>
<dbReference type="OrthoDB" id="1882482at2"/>
<evidence type="ECO:0008006" key="4">
    <source>
        <dbReference type="Google" id="ProtNLM"/>
    </source>
</evidence>
<dbReference type="PRINTS" id="PR01950">
    <property type="entry name" value="LANCSUPER"/>
</dbReference>
<dbReference type="CDD" id="cd04793">
    <property type="entry name" value="LanC"/>
    <property type="match status" value="1"/>
</dbReference>
<feature type="binding site" evidence="1">
    <location>
        <position position="290"/>
    </location>
    <ligand>
        <name>Zn(2+)</name>
        <dbReference type="ChEBI" id="CHEBI:29105"/>
    </ligand>
</feature>
<dbReference type="SMART" id="SM01260">
    <property type="entry name" value="LANC_like"/>
    <property type="match status" value="1"/>
</dbReference>
<dbReference type="Pfam" id="PF05147">
    <property type="entry name" value="LANC_like"/>
    <property type="match status" value="1"/>
</dbReference>
<comment type="caution">
    <text evidence="2">The sequence shown here is derived from an EMBL/GenBank/DDBJ whole genome shotgun (WGS) entry which is preliminary data.</text>
</comment>
<dbReference type="GO" id="GO:0031179">
    <property type="term" value="P:peptide modification"/>
    <property type="evidence" value="ECO:0007669"/>
    <property type="project" value="InterPro"/>
</dbReference>
<evidence type="ECO:0000313" key="2">
    <source>
        <dbReference type="EMBL" id="RFT06771.1"/>
    </source>
</evidence>
<dbReference type="Gene3D" id="1.50.10.20">
    <property type="match status" value="1"/>
</dbReference>
<organism evidence="2 3">
    <name type="scientific">Evtepia gabavorous</name>
    <dbReference type="NCBI Taxonomy" id="2211183"/>
    <lineage>
        <taxon>Bacteria</taxon>
        <taxon>Bacillati</taxon>
        <taxon>Bacillota</taxon>
        <taxon>Clostridia</taxon>
        <taxon>Eubacteriales</taxon>
        <taxon>Evtepia</taxon>
    </lineage>
</organism>
<dbReference type="InterPro" id="IPR007822">
    <property type="entry name" value="LANC-like"/>
</dbReference>
<dbReference type="GO" id="GO:0046872">
    <property type="term" value="F:metal ion binding"/>
    <property type="evidence" value="ECO:0007669"/>
    <property type="project" value="UniProtKB-KW"/>
</dbReference>
<protein>
    <recommendedName>
        <fullName evidence="4">Lanthionine synthetase</fullName>
    </recommendedName>
</protein>
<keyword evidence="1" id="KW-0479">Metal-binding</keyword>
<evidence type="ECO:0000313" key="3">
    <source>
        <dbReference type="Proteomes" id="UP000260649"/>
    </source>
</evidence>
<feature type="binding site" evidence="1">
    <location>
        <position position="340"/>
    </location>
    <ligand>
        <name>Zn(2+)</name>
        <dbReference type="ChEBI" id="CHEBI:29105"/>
    </ligand>
</feature>
<dbReference type="SUPFAM" id="SSF158745">
    <property type="entry name" value="LanC-like"/>
    <property type="match status" value="1"/>
</dbReference>
<dbReference type="Proteomes" id="UP000260649">
    <property type="component" value="Unassembled WGS sequence"/>
</dbReference>
<keyword evidence="3" id="KW-1185">Reference proteome</keyword>
<name>A0A3E2B459_9FIRM</name>
<gene>
    <name evidence="2" type="ORF">DV520_06115</name>
</gene>
<dbReference type="GeneID" id="97995310"/>
<dbReference type="PRINTS" id="PR01955">
    <property type="entry name" value="LANCFRANKIA"/>
</dbReference>
<dbReference type="InterPro" id="IPR033889">
    <property type="entry name" value="LanC"/>
</dbReference>
<accession>A0A3E2B459</accession>